<sequence>MTAKNDASLSDFILDATRGTAVALQLGQVLSITNLQGNQVVDAWAVMQSDPFEYASMEHTRSVNSNLYFELNMPVVSIYRQPMFTLVGDTTPGRHDTLLCPCNAAIYRELGCTDYHRSCTDNFHEALAERGISLPFTPASLNLFMNVPITQAGELDRVPPHSVAGDVLQLRAEADIYLVLSACPQDITPINGASRQPADIGLAVTSSAGDNSYAKTVPEGSK</sequence>
<dbReference type="PANTHER" id="PTHR31527">
    <property type="entry name" value="RE64534P"/>
    <property type="match status" value="1"/>
</dbReference>
<proteinExistence type="predicted"/>
<reference evidence="2" key="1">
    <citation type="submission" date="2022-12" db="EMBL/GenBank/DDBJ databases">
        <title>Complete genome sequence of an Australian strain of Rouxiella badensis DAR84756 and resolution of the R. badensis DSM100043 and R. chamberiensis DSM28324 genomes.</title>
        <authorList>
            <person name="Paul S."/>
            <person name="Anderson P.J."/>
            <person name="Maynard G."/>
            <person name="Dyall-Smith M."/>
            <person name="Kudinha T."/>
        </authorList>
    </citation>
    <scope>NUCLEOTIDE SEQUENCE</scope>
    <source>
        <strain evidence="2">DSM 28324</strain>
    </source>
</reference>
<accession>A0ABY7HQQ9</accession>
<dbReference type="Proteomes" id="UP001164712">
    <property type="component" value="Chromosome"/>
</dbReference>
<evidence type="ECO:0000259" key="1">
    <source>
        <dbReference type="Pfam" id="PF09347"/>
    </source>
</evidence>
<dbReference type="RefSeq" id="WP_045047219.1">
    <property type="nucleotide sequence ID" value="NZ_CP114058.1"/>
</dbReference>
<dbReference type="Pfam" id="PF09347">
    <property type="entry name" value="DUF1989"/>
    <property type="match status" value="1"/>
</dbReference>
<gene>
    <name evidence="2" type="ORF">O1V66_03055</name>
</gene>
<protein>
    <submittedName>
        <fullName evidence="2">Urea carboxylase-associated family protein</fullName>
    </submittedName>
</protein>
<feature type="domain" description="DUF1989" evidence="1">
    <location>
        <begin position="14"/>
        <end position="176"/>
    </location>
</feature>
<keyword evidence="3" id="KW-1185">Reference proteome</keyword>
<dbReference type="PANTHER" id="PTHR31527:SF0">
    <property type="entry name" value="RE64534P"/>
    <property type="match status" value="1"/>
</dbReference>
<evidence type="ECO:0000313" key="3">
    <source>
        <dbReference type="Proteomes" id="UP001164712"/>
    </source>
</evidence>
<dbReference type="EMBL" id="CP114058">
    <property type="protein sequence ID" value="WAT01732.1"/>
    <property type="molecule type" value="Genomic_DNA"/>
</dbReference>
<evidence type="ECO:0000313" key="2">
    <source>
        <dbReference type="EMBL" id="WAT01732.1"/>
    </source>
</evidence>
<organism evidence="2 3">
    <name type="scientific">Rouxiella chamberiensis</name>
    <dbReference type="NCBI Taxonomy" id="1513468"/>
    <lineage>
        <taxon>Bacteria</taxon>
        <taxon>Pseudomonadati</taxon>
        <taxon>Pseudomonadota</taxon>
        <taxon>Gammaproteobacteria</taxon>
        <taxon>Enterobacterales</taxon>
        <taxon>Yersiniaceae</taxon>
        <taxon>Rouxiella</taxon>
    </lineage>
</organism>
<name>A0ABY7HQQ9_9GAMM</name>
<dbReference type="InterPro" id="IPR018959">
    <property type="entry name" value="DUF1989"/>
</dbReference>